<dbReference type="AlphaFoldDB" id="M5UGJ4"/>
<keyword evidence="1" id="KW-0677">Repeat</keyword>
<evidence type="ECO:0000256" key="3">
    <source>
        <dbReference type="PROSITE-ProRule" id="PRU00023"/>
    </source>
</evidence>
<sequence length="491" mass="52690">MYGWNIFAPRRASLAIALAVFTVTTISDSPNCAAKSPAFHLVDAVERQDWTLSDAILDSSSDVSDLLQQSQPDGMTPLHWAVVHENAKYTRRLLVEGADPNAVTYFDVTPLSIACRSGNVEISKALLTHGADPDARLPGKMTALMLASRGGNVELCRLLIEHDADVEATERAGQSSLMFAAAEGHADVINLLLDNDAKLDRTLSSGFSAICFAARQGRIEATMTLLERGADVNTTMAPKRTNGRNPRKGMTPLMLAVESAHYELAMKLIHRGADPNRESSEYAPLHALCWVRRPGKGDNPAGDPAPRGSGGLSSLNFVRQIVDAGADVNLQLRRGKAAKGLINPRGATPFLLAAQRVDLPLMRLLLELGADPHLANADGVNALMAAAGIGTDHVGEHAGTPEEVDEAVRMLVDLGLDINAVAKNGETAMHGAAYRCFPQTIRLVAQLGAKQEAWDHKNKYGWTPMDIAKGYRPGSFKPDPATIDALQEVSH</sequence>
<feature type="repeat" description="ANK" evidence="3">
    <location>
        <begin position="172"/>
        <end position="204"/>
    </location>
</feature>
<evidence type="ECO:0000313" key="5">
    <source>
        <dbReference type="Proteomes" id="UP000011885"/>
    </source>
</evidence>
<dbReference type="InterPro" id="IPR036770">
    <property type="entry name" value="Ankyrin_rpt-contain_sf"/>
</dbReference>
<dbReference type="SUPFAM" id="SSF48403">
    <property type="entry name" value="Ankyrin repeat"/>
    <property type="match status" value="2"/>
</dbReference>
<dbReference type="Pfam" id="PF12796">
    <property type="entry name" value="Ank_2"/>
    <property type="match status" value="3"/>
</dbReference>
<dbReference type="PROSITE" id="PS50297">
    <property type="entry name" value="ANK_REP_REGION"/>
    <property type="match status" value="7"/>
</dbReference>
<dbReference type="InterPro" id="IPR051165">
    <property type="entry name" value="Multifunctional_ANK_Repeat"/>
</dbReference>
<organism evidence="4 5">
    <name type="scientific">Rhodopirellula sallentina SM41</name>
    <dbReference type="NCBI Taxonomy" id="1263870"/>
    <lineage>
        <taxon>Bacteria</taxon>
        <taxon>Pseudomonadati</taxon>
        <taxon>Planctomycetota</taxon>
        <taxon>Planctomycetia</taxon>
        <taxon>Pirellulales</taxon>
        <taxon>Pirellulaceae</taxon>
        <taxon>Rhodopirellula</taxon>
    </lineage>
</organism>
<keyword evidence="2 3" id="KW-0040">ANK repeat</keyword>
<dbReference type="Gene3D" id="1.25.40.20">
    <property type="entry name" value="Ankyrin repeat-containing domain"/>
    <property type="match status" value="3"/>
</dbReference>
<dbReference type="InterPro" id="IPR002110">
    <property type="entry name" value="Ankyrin_rpt"/>
</dbReference>
<dbReference type="EMBL" id="ANOH01000228">
    <property type="protein sequence ID" value="EMI55133.1"/>
    <property type="molecule type" value="Genomic_DNA"/>
</dbReference>
<dbReference type="OrthoDB" id="211931at2"/>
<dbReference type="Pfam" id="PF00023">
    <property type="entry name" value="Ank"/>
    <property type="match status" value="1"/>
</dbReference>
<evidence type="ECO:0000256" key="1">
    <source>
        <dbReference type="ARBA" id="ARBA00022737"/>
    </source>
</evidence>
<reference evidence="4 5" key="1">
    <citation type="journal article" date="2013" name="Mar. Genomics">
        <title>Expression of sulfatases in Rhodopirellula baltica and the diversity of sulfatases in the genus Rhodopirellula.</title>
        <authorList>
            <person name="Wegner C.E."/>
            <person name="Richter-Heitmann T."/>
            <person name="Klindworth A."/>
            <person name="Klockow C."/>
            <person name="Richter M."/>
            <person name="Achstetter T."/>
            <person name="Glockner F.O."/>
            <person name="Harder J."/>
        </authorList>
    </citation>
    <scope>NUCLEOTIDE SEQUENCE [LARGE SCALE GENOMIC DNA]</scope>
    <source>
        <strain evidence="4 5">SM41</strain>
    </source>
</reference>
<gene>
    <name evidence="4" type="ORF">RSSM_03457</name>
</gene>
<feature type="repeat" description="ANK" evidence="3">
    <location>
        <begin position="106"/>
        <end position="138"/>
    </location>
</feature>
<accession>M5UGJ4</accession>
<dbReference type="SMART" id="SM00248">
    <property type="entry name" value="ANK"/>
    <property type="match status" value="10"/>
</dbReference>
<protein>
    <submittedName>
        <fullName evidence="4">Ankyrin repeat protein</fullName>
    </submittedName>
</protein>
<comment type="caution">
    <text evidence="4">The sequence shown here is derived from an EMBL/GenBank/DDBJ whole genome shotgun (WGS) entry which is preliminary data.</text>
</comment>
<dbReference type="Proteomes" id="UP000011885">
    <property type="component" value="Unassembled WGS sequence"/>
</dbReference>
<name>M5UGJ4_9BACT</name>
<dbReference type="PANTHER" id="PTHR24123:SF33">
    <property type="entry name" value="PROTEIN HOS4"/>
    <property type="match status" value="1"/>
</dbReference>
<feature type="repeat" description="ANK" evidence="3">
    <location>
        <begin position="345"/>
        <end position="377"/>
    </location>
</feature>
<feature type="repeat" description="ANK" evidence="3">
    <location>
        <begin position="248"/>
        <end position="280"/>
    </location>
</feature>
<feature type="repeat" description="ANK" evidence="3">
    <location>
        <begin position="205"/>
        <end position="237"/>
    </location>
</feature>
<dbReference type="PATRIC" id="fig|1263870.3.peg.3678"/>
<evidence type="ECO:0000313" key="4">
    <source>
        <dbReference type="EMBL" id="EMI55133.1"/>
    </source>
</evidence>
<evidence type="ECO:0000256" key="2">
    <source>
        <dbReference type="ARBA" id="ARBA00023043"/>
    </source>
</evidence>
<dbReference type="PROSITE" id="PS50088">
    <property type="entry name" value="ANK_REPEAT"/>
    <property type="match status" value="7"/>
</dbReference>
<feature type="repeat" description="ANK" evidence="3">
    <location>
        <begin position="139"/>
        <end position="171"/>
    </location>
</feature>
<feature type="repeat" description="ANK" evidence="3">
    <location>
        <begin position="73"/>
        <end position="105"/>
    </location>
</feature>
<proteinExistence type="predicted"/>
<keyword evidence="5" id="KW-1185">Reference proteome</keyword>
<dbReference type="Pfam" id="PF13637">
    <property type="entry name" value="Ank_4"/>
    <property type="match status" value="1"/>
</dbReference>
<dbReference type="PANTHER" id="PTHR24123">
    <property type="entry name" value="ANKYRIN REPEAT-CONTAINING"/>
    <property type="match status" value="1"/>
</dbReference>